<evidence type="ECO:0000256" key="6">
    <source>
        <dbReference type="ARBA" id="ARBA00022759"/>
    </source>
</evidence>
<keyword evidence="8 13" id="KW-0378">Hydrolase</keyword>
<dbReference type="AlphaFoldDB" id="A0A813H681"/>
<comment type="caution">
    <text evidence="16">The sequence shown here is derived from an EMBL/GenBank/DDBJ whole genome shotgun (WGS) entry which is preliminary data.</text>
</comment>
<dbReference type="InterPro" id="IPR047416">
    <property type="entry name" value="XPF_nuclease_Mus81"/>
</dbReference>
<dbReference type="InterPro" id="IPR027421">
    <property type="entry name" value="DNA_pol_lamdba_lyase_dom_sf"/>
</dbReference>
<keyword evidence="4 13" id="KW-0540">Nuclease</keyword>
<comment type="function">
    <text evidence="13">Interacts with EME1 to form a DNA structure-specific endonuclease with substrate preference for branched DNA structures with a 5'-end at the branch nick. Typical substrates include 3'-flap structures, D-loops, replication forks and nicked Holliday junctions. May be required in mitosis for the processing of stalled or collapsed replication fork intermediates. May be required in meiosis for the repair of meiosis-specific double strand breaks subsequent to single-end invasion (SEI).</text>
</comment>
<keyword evidence="7 13" id="KW-0227">DNA damage</keyword>
<evidence type="ECO:0000256" key="2">
    <source>
        <dbReference type="ARBA" id="ARBA00004123"/>
    </source>
</evidence>
<dbReference type="InterPro" id="IPR011335">
    <property type="entry name" value="Restrct_endonuc-II-like"/>
</dbReference>
<name>A0A813H681_POLGL</name>
<evidence type="ECO:0000313" key="17">
    <source>
        <dbReference type="Proteomes" id="UP000654075"/>
    </source>
</evidence>
<comment type="subunit">
    <text evidence="13">Interacts with EME1.</text>
</comment>
<comment type="subcellular location">
    <subcellularLocation>
        <location evidence="2 13">Nucleus</location>
    </subcellularLocation>
</comment>
<dbReference type="EMBL" id="CAJNNV010030650">
    <property type="protein sequence ID" value="CAE8633141.1"/>
    <property type="molecule type" value="Genomic_DNA"/>
</dbReference>
<dbReference type="GO" id="GO:0003677">
    <property type="term" value="F:DNA binding"/>
    <property type="evidence" value="ECO:0007669"/>
    <property type="project" value="UniProtKB-UniRule"/>
</dbReference>
<feature type="region of interest" description="Disordered" evidence="14">
    <location>
        <begin position="566"/>
        <end position="608"/>
    </location>
</feature>
<feature type="compositionally biased region" description="Gly residues" evidence="14">
    <location>
        <begin position="320"/>
        <end position="335"/>
    </location>
</feature>
<dbReference type="InterPro" id="IPR042530">
    <property type="entry name" value="EME1/EME2_C"/>
</dbReference>
<dbReference type="PANTHER" id="PTHR13451">
    <property type="entry name" value="CLASS II CROSSOVER JUNCTION ENDONUCLEASE MUS81"/>
    <property type="match status" value="1"/>
</dbReference>
<evidence type="ECO:0000256" key="14">
    <source>
        <dbReference type="SAM" id="MobiDB-lite"/>
    </source>
</evidence>
<organism evidence="16 17">
    <name type="scientific">Polarella glacialis</name>
    <name type="common">Dinoflagellate</name>
    <dbReference type="NCBI Taxonomy" id="89957"/>
    <lineage>
        <taxon>Eukaryota</taxon>
        <taxon>Sar</taxon>
        <taxon>Alveolata</taxon>
        <taxon>Dinophyceae</taxon>
        <taxon>Suessiales</taxon>
        <taxon>Suessiaceae</taxon>
        <taxon>Polarella</taxon>
    </lineage>
</organism>
<dbReference type="GO" id="GO:0008821">
    <property type="term" value="F:crossover junction DNA endonuclease activity"/>
    <property type="evidence" value="ECO:0007669"/>
    <property type="project" value="UniProtKB-UniRule"/>
</dbReference>
<evidence type="ECO:0000259" key="15">
    <source>
        <dbReference type="SMART" id="SM00891"/>
    </source>
</evidence>
<comment type="cofactor">
    <cofactor evidence="1 13">
        <name>Mg(2+)</name>
        <dbReference type="ChEBI" id="CHEBI:18420"/>
    </cofactor>
</comment>
<dbReference type="Gene3D" id="1.10.150.110">
    <property type="entry name" value="DNA polymerase beta, N-terminal domain-like"/>
    <property type="match status" value="1"/>
</dbReference>
<keyword evidence="17" id="KW-1185">Reference proteome</keyword>
<accession>A0A813H681</accession>
<evidence type="ECO:0000256" key="3">
    <source>
        <dbReference type="ARBA" id="ARBA00010015"/>
    </source>
</evidence>
<evidence type="ECO:0000256" key="9">
    <source>
        <dbReference type="ARBA" id="ARBA00022842"/>
    </source>
</evidence>
<dbReference type="SUPFAM" id="SSF52980">
    <property type="entry name" value="Restriction endonuclease-like"/>
    <property type="match status" value="1"/>
</dbReference>
<dbReference type="GO" id="GO:0000712">
    <property type="term" value="P:resolution of meiotic recombination intermediates"/>
    <property type="evidence" value="ECO:0007669"/>
    <property type="project" value="TreeGrafter"/>
</dbReference>
<dbReference type="Proteomes" id="UP000654075">
    <property type="component" value="Unassembled WGS sequence"/>
</dbReference>
<dbReference type="Gene3D" id="1.10.150.670">
    <property type="entry name" value="Crossover junction endonuclease EME1, DNA-binding domain"/>
    <property type="match status" value="1"/>
</dbReference>
<proteinExistence type="inferred from homology"/>
<dbReference type="Pfam" id="PF02732">
    <property type="entry name" value="ERCC4"/>
    <property type="match status" value="1"/>
</dbReference>
<dbReference type="OrthoDB" id="5963188at2759"/>
<feature type="compositionally biased region" description="Low complexity" evidence="14">
    <location>
        <begin position="414"/>
        <end position="428"/>
    </location>
</feature>
<evidence type="ECO:0000256" key="12">
    <source>
        <dbReference type="ARBA" id="ARBA00023242"/>
    </source>
</evidence>
<dbReference type="PANTHER" id="PTHR13451:SF0">
    <property type="entry name" value="CROSSOVER JUNCTION ENDONUCLEASE MUS81"/>
    <property type="match status" value="1"/>
</dbReference>
<reference evidence="16" key="1">
    <citation type="submission" date="2021-02" db="EMBL/GenBank/DDBJ databases">
        <authorList>
            <person name="Dougan E. K."/>
            <person name="Rhodes N."/>
            <person name="Thang M."/>
            <person name="Chan C."/>
        </authorList>
    </citation>
    <scope>NUCLEOTIDE SEQUENCE</scope>
</reference>
<evidence type="ECO:0000256" key="8">
    <source>
        <dbReference type="ARBA" id="ARBA00022801"/>
    </source>
</evidence>
<feature type="compositionally biased region" description="Low complexity" evidence="14">
    <location>
        <begin position="339"/>
        <end position="362"/>
    </location>
</feature>
<evidence type="ECO:0000256" key="1">
    <source>
        <dbReference type="ARBA" id="ARBA00001946"/>
    </source>
</evidence>
<dbReference type="EC" id="3.1.22.-" evidence="13"/>
<dbReference type="SMART" id="SM00891">
    <property type="entry name" value="ERCC4"/>
    <property type="match status" value="1"/>
</dbReference>
<keyword evidence="11 13" id="KW-0234">DNA repair</keyword>
<dbReference type="InterPro" id="IPR033309">
    <property type="entry name" value="Mus81"/>
</dbReference>
<feature type="compositionally biased region" description="Acidic residues" evidence="14">
    <location>
        <begin position="570"/>
        <end position="580"/>
    </location>
</feature>
<evidence type="ECO:0000256" key="7">
    <source>
        <dbReference type="ARBA" id="ARBA00022763"/>
    </source>
</evidence>
<feature type="domain" description="ERCC4" evidence="15">
    <location>
        <begin position="838"/>
        <end position="946"/>
    </location>
</feature>
<evidence type="ECO:0000256" key="11">
    <source>
        <dbReference type="ARBA" id="ARBA00023204"/>
    </source>
</evidence>
<dbReference type="GO" id="GO:0048476">
    <property type="term" value="C:Holliday junction resolvase complex"/>
    <property type="evidence" value="ECO:0007669"/>
    <property type="project" value="UniProtKB-UniRule"/>
</dbReference>
<dbReference type="Gene3D" id="3.40.50.10130">
    <property type="match status" value="1"/>
</dbReference>
<protein>
    <recommendedName>
        <fullName evidence="13">Crossover junction endonuclease MUS81</fullName>
        <ecNumber evidence="13">3.1.22.-</ecNumber>
    </recommendedName>
</protein>
<dbReference type="GO" id="GO:0005634">
    <property type="term" value="C:nucleus"/>
    <property type="evidence" value="ECO:0007669"/>
    <property type="project" value="UniProtKB-SubCell"/>
</dbReference>
<dbReference type="Pfam" id="PF14716">
    <property type="entry name" value="HHH_8"/>
    <property type="match status" value="1"/>
</dbReference>
<dbReference type="SUPFAM" id="SSF47802">
    <property type="entry name" value="DNA polymerase beta, N-terminal domain-like"/>
    <property type="match status" value="1"/>
</dbReference>
<keyword evidence="10 13" id="KW-0233">DNA recombination</keyword>
<sequence>MEVAARLKAELVHTRAGMRSKDLELEALSADALRLAQSVSGCALEVPESTWQVPRMKAGPLPTHALEHSAQADPLSPRHATWEPLLSQMKDAVSAIHQEVRSQGEQMNLRMLGLSTGARALACHLAHERQERLSALAEVRELVERPSDSALKEDFGWAPLWAPLRPRALRARKLPLETESLARLALPSATLPTALSMTASCSHFRQERSYAKALQSVRRYPLPLLSAHDAQGLEGIGKAVASVFEALLQEAAEAKEAAHEPASSSSSCLGTPALDEEAWRGTSRRRLLAALKRGGATAAGGRSLSVSQSQGSGRRRGLSQGNGRGRGSRGRGGYWRKGPAQPLAPAATQAGEPDELPAAPAEAPEPDPASKRRRCLTKSVSGGHEQLSGQGSEAATLDPATPVASPVPSRGPTAAASSSSSSSSAAAPFRPAPLASATMYLTSANKTAGLGRLSLAAKCRRSVVQHCIPAAGSAAWCVLAALGLYGSEAPSAALTWPQIERAVDKLRPQLQRCDELRKPAVGRLLRRGLVEEHPSGAYRLSLRGSAMAESVLRRLEVPLTALSPLRLVSPDEEEEEEEEAPSGPAGAAVGDSQMLGKGKDSQDSDDQPLSRMLTRTLSTVSNVSNVSNLSSAASPQRRRGLQLPGAEASPDRGERFLTPTPKSRGSPEASPLRGSGSDGGYDDVGQQPEALVPWANEDVSLSAWPTLSPSMSRSPLVGGVELVAAAATGTLDMEAFEFRKAQASPGPASARQEPPPVRKKRELRAAKSAPALPTPSVSMLTAARADGLASRALAQPSARRLVPTQSEPPLPAATGRAAPAVPLAPATRRLLTGPGRLVLLLDHREVGAGREHSTRGALLADLASKLGAGAVEARALSLGDMLWVWREDLADAADAAEELVAGWVIERKTFHDLSASIVDGRYDEQKSRLLEAPGLDGVIYLVEGPGPLFGVAEQSEGAGASPRSQRGFGQRLVSPSLPASTLSTTASHTQFISGFHVVHSASTPHTVALLVALHGTLLAKGHGQSLVPYQEFAERTRKSCHSRVFEAFGRMLRMVPSCGPEATEALVDEFQTPHALATALRDSSDSELLHRLRARRGGGGRVPVTAATLAACRALFTA</sequence>
<feature type="region of interest" description="Disordered" evidence="14">
    <location>
        <begin position="626"/>
        <end position="686"/>
    </location>
</feature>
<keyword evidence="6 13" id="KW-0255">Endonuclease</keyword>
<dbReference type="GO" id="GO:0006308">
    <property type="term" value="P:DNA catabolic process"/>
    <property type="evidence" value="ECO:0007669"/>
    <property type="project" value="UniProtKB-UniRule"/>
</dbReference>
<evidence type="ECO:0000256" key="10">
    <source>
        <dbReference type="ARBA" id="ARBA00023172"/>
    </source>
</evidence>
<evidence type="ECO:0000256" key="13">
    <source>
        <dbReference type="RuleBase" id="RU369042"/>
    </source>
</evidence>
<keyword evidence="5 13" id="KW-0479">Metal-binding</keyword>
<keyword evidence="9 13" id="KW-0460">Magnesium</keyword>
<dbReference type="InterPro" id="IPR006166">
    <property type="entry name" value="ERCC4_domain"/>
</dbReference>
<evidence type="ECO:0000313" key="16">
    <source>
        <dbReference type="EMBL" id="CAE8633141.1"/>
    </source>
</evidence>
<keyword evidence="12 13" id="KW-0539">Nucleus</keyword>
<feature type="region of interest" description="Disordered" evidence="14">
    <location>
        <begin position="298"/>
        <end position="428"/>
    </location>
</feature>
<feature type="compositionally biased region" description="Low complexity" evidence="14">
    <location>
        <begin position="298"/>
        <end position="312"/>
    </location>
</feature>
<feature type="region of interest" description="Disordered" evidence="14">
    <location>
        <begin position="741"/>
        <end position="774"/>
    </location>
</feature>
<dbReference type="InterPro" id="IPR010996">
    <property type="entry name" value="HHH_MUS81"/>
</dbReference>
<feature type="region of interest" description="Disordered" evidence="14">
    <location>
        <begin position="794"/>
        <end position="816"/>
    </location>
</feature>
<evidence type="ECO:0000256" key="4">
    <source>
        <dbReference type="ARBA" id="ARBA00022722"/>
    </source>
</evidence>
<dbReference type="GO" id="GO:0031573">
    <property type="term" value="P:mitotic intra-S DNA damage checkpoint signaling"/>
    <property type="evidence" value="ECO:0007669"/>
    <property type="project" value="TreeGrafter"/>
</dbReference>
<dbReference type="GO" id="GO:0046872">
    <property type="term" value="F:metal ion binding"/>
    <property type="evidence" value="ECO:0007669"/>
    <property type="project" value="UniProtKB-UniRule"/>
</dbReference>
<comment type="similarity">
    <text evidence="3 13">Belongs to the XPF family.</text>
</comment>
<dbReference type="GO" id="GO:0000727">
    <property type="term" value="P:double-strand break repair via break-induced replication"/>
    <property type="evidence" value="ECO:0007669"/>
    <property type="project" value="UniProtKB-UniRule"/>
</dbReference>
<gene>
    <name evidence="16" type="ORF">PGLA1383_LOCUS49054</name>
</gene>
<dbReference type="GO" id="GO:0048257">
    <property type="term" value="F:3'-flap endonuclease activity"/>
    <property type="evidence" value="ECO:0007669"/>
    <property type="project" value="TreeGrafter"/>
</dbReference>
<dbReference type="CDD" id="cd20074">
    <property type="entry name" value="XPF_nuclease_Mus81"/>
    <property type="match status" value="1"/>
</dbReference>
<evidence type="ECO:0000256" key="5">
    <source>
        <dbReference type="ARBA" id="ARBA00022723"/>
    </source>
</evidence>